<dbReference type="EMBL" id="ACFY01000132">
    <property type="protein sequence ID" value="EEG93023.1"/>
    <property type="molecule type" value="Genomic_DNA"/>
</dbReference>
<gene>
    <name evidence="1" type="ORF">ROSEINA2194_03125</name>
</gene>
<name>C0FWJ8_9FIRM</name>
<evidence type="ECO:0008006" key="3">
    <source>
        <dbReference type="Google" id="ProtNLM"/>
    </source>
</evidence>
<dbReference type="GeneID" id="75161593"/>
<organism evidence="1 2">
    <name type="scientific">Roseburia inulinivorans DSM 16841</name>
    <dbReference type="NCBI Taxonomy" id="622312"/>
    <lineage>
        <taxon>Bacteria</taxon>
        <taxon>Bacillati</taxon>
        <taxon>Bacillota</taxon>
        <taxon>Clostridia</taxon>
        <taxon>Lachnospirales</taxon>
        <taxon>Lachnospiraceae</taxon>
        <taxon>Roseburia</taxon>
    </lineage>
</organism>
<dbReference type="Proteomes" id="UP000003561">
    <property type="component" value="Unassembled WGS sequence"/>
</dbReference>
<evidence type="ECO:0000313" key="2">
    <source>
        <dbReference type="Proteomes" id="UP000003561"/>
    </source>
</evidence>
<dbReference type="RefSeq" id="WP_007888321.1">
    <property type="nucleotide sequence ID" value="NZ_ACFY01000132.1"/>
</dbReference>
<reference evidence="1 2" key="1">
    <citation type="submission" date="2009-02" db="EMBL/GenBank/DDBJ databases">
        <authorList>
            <person name="Fulton L."/>
            <person name="Clifton S."/>
            <person name="Fulton B."/>
            <person name="Xu J."/>
            <person name="Minx P."/>
            <person name="Pepin K.H."/>
            <person name="Johnson M."/>
            <person name="Bhonagiri V."/>
            <person name="Nash W.E."/>
            <person name="Mardis E.R."/>
            <person name="Wilson R.K."/>
        </authorList>
    </citation>
    <scope>NUCLEOTIDE SEQUENCE [LARGE SCALE GENOMIC DNA]</scope>
    <source>
        <strain evidence="1 2">DSM 16841</strain>
    </source>
</reference>
<dbReference type="AlphaFoldDB" id="C0FWJ8"/>
<protein>
    <recommendedName>
        <fullName evidence="3">DUF5643 domain-containing protein</fullName>
    </recommendedName>
</protein>
<proteinExistence type="predicted"/>
<comment type="caution">
    <text evidence="1">The sequence shown here is derived from an EMBL/GenBank/DDBJ whole genome shotgun (WGS) entry which is preliminary data.</text>
</comment>
<evidence type="ECO:0000313" key="1">
    <source>
        <dbReference type="EMBL" id="EEG93023.1"/>
    </source>
</evidence>
<dbReference type="Gene3D" id="2.60.40.1630">
    <property type="entry name" value="bacillus anthracis domain"/>
    <property type="match status" value="1"/>
</dbReference>
<sequence>MTGKYVDENTFAGSQYFDLSGKEFPDQFQLEIYIYKVTLIAENVKNQNISIWGQWKFSIPIQVNKEDVTMYEVNEWNEGYSIDEVIVTPIITTIKTTHPDIYRDNFNYDVLVYGDENGTEELTMQGFYDETKGVFKGSTKDIATDLYIYVIDESRMSKKKTDTDFREELEQRAIVRKVIHLQ</sequence>
<accession>C0FWJ8</accession>
<reference evidence="1 2" key="2">
    <citation type="submission" date="2009-03" db="EMBL/GenBank/DDBJ databases">
        <title>Draft genome sequence of Roseburia inulinivorans (DSM 16841).</title>
        <authorList>
            <person name="Sudarsanam P."/>
            <person name="Ley R."/>
            <person name="Guruge J."/>
            <person name="Turnbaugh P.J."/>
            <person name="Mahowald M."/>
            <person name="Liep D."/>
            <person name="Gordon J."/>
        </authorList>
    </citation>
    <scope>NUCLEOTIDE SEQUENCE [LARGE SCALE GENOMIC DNA]</scope>
    <source>
        <strain evidence="1 2">DSM 16841</strain>
    </source>
</reference>